<dbReference type="InterPro" id="IPR013708">
    <property type="entry name" value="Shikimate_DH-bd_N"/>
</dbReference>
<feature type="binding site" evidence="7">
    <location>
        <begin position="19"/>
        <end position="21"/>
    </location>
    <ligand>
        <name>shikimate</name>
        <dbReference type="ChEBI" id="CHEBI:36208"/>
    </ligand>
</feature>
<dbReference type="Pfam" id="PF08501">
    <property type="entry name" value="Shikimate_dh_N"/>
    <property type="match status" value="1"/>
</dbReference>
<feature type="domain" description="Pyrroline-5-carboxylate reductase catalytic N-terminal" evidence="8">
    <location>
        <begin position="126"/>
        <end position="180"/>
    </location>
</feature>
<protein>
    <recommendedName>
        <fullName evidence="2 7">Shikimate dehydrogenase (NADP(+))</fullName>
        <shortName evidence="7">SDH</shortName>
        <ecNumber evidence="2 7">1.1.1.25</ecNumber>
    </recommendedName>
</protein>
<dbReference type="RefSeq" id="WP_170077256.1">
    <property type="nucleotide sequence ID" value="NZ_JABAFA010000008.1"/>
</dbReference>
<accession>A0A848BBG5</accession>
<feature type="domain" description="Shikimate dehydrogenase substrate binding N-terminal" evidence="9">
    <location>
        <begin position="11"/>
        <end position="93"/>
    </location>
</feature>
<gene>
    <name evidence="7" type="primary">aroE</name>
    <name evidence="11" type="ORF">HF878_03900</name>
</gene>
<dbReference type="GO" id="GO:0019632">
    <property type="term" value="P:shikimate metabolic process"/>
    <property type="evidence" value="ECO:0007669"/>
    <property type="project" value="InterPro"/>
</dbReference>
<feature type="binding site" evidence="7">
    <location>
        <position position="232"/>
    </location>
    <ligand>
        <name>shikimate</name>
        <dbReference type="ChEBI" id="CHEBI:36208"/>
    </ligand>
</feature>
<dbReference type="Gene3D" id="3.40.50.10860">
    <property type="entry name" value="Leucine Dehydrogenase, chain A, domain 1"/>
    <property type="match status" value="1"/>
</dbReference>
<keyword evidence="4 7" id="KW-0521">NADP</keyword>
<dbReference type="GO" id="GO:0009073">
    <property type="term" value="P:aromatic amino acid family biosynthetic process"/>
    <property type="evidence" value="ECO:0007669"/>
    <property type="project" value="UniProtKB-KW"/>
</dbReference>
<feature type="binding site" evidence="7">
    <location>
        <position position="106"/>
    </location>
    <ligand>
        <name>shikimate</name>
        <dbReference type="ChEBI" id="CHEBI:36208"/>
    </ligand>
</feature>
<dbReference type="NCBIfam" id="NF001314">
    <property type="entry name" value="PRK00258.2-2"/>
    <property type="match status" value="1"/>
</dbReference>
<dbReference type="AlphaFoldDB" id="A0A848BBG5"/>
<evidence type="ECO:0000256" key="1">
    <source>
        <dbReference type="ARBA" id="ARBA00004871"/>
    </source>
</evidence>
<dbReference type="GO" id="GO:0004764">
    <property type="term" value="F:shikimate 3-dehydrogenase (NADP+) activity"/>
    <property type="evidence" value="ECO:0007669"/>
    <property type="project" value="UniProtKB-UniRule"/>
</dbReference>
<dbReference type="Pfam" id="PF03807">
    <property type="entry name" value="F420_oxidored"/>
    <property type="match status" value="1"/>
</dbReference>
<name>A0A848BBG5_9FIRM</name>
<dbReference type="InterPro" id="IPR046346">
    <property type="entry name" value="Aminoacid_DH-like_N_sf"/>
</dbReference>
<dbReference type="Pfam" id="PF18317">
    <property type="entry name" value="SDH_C"/>
    <property type="match status" value="1"/>
</dbReference>
<evidence type="ECO:0000259" key="9">
    <source>
        <dbReference type="Pfam" id="PF08501"/>
    </source>
</evidence>
<feature type="binding site" evidence="7">
    <location>
        <position position="253"/>
    </location>
    <ligand>
        <name>NADP(+)</name>
        <dbReference type="ChEBI" id="CHEBI:58349"/>
    </ligand>
</feature>
<feature type="active site" description="Proton acceptor" evidence="7">
    <location>
        <position position="70"/>
    </location>
</feature>
<keyword evidence="12" id="KW-1185">Reference proteome</keyword>
<feature type="binding site" evidence="7">
    <location>
        <position position="230"/>
    </location>
    <ligand>
        <name>NADP(+)</name>
        <dbReference type="ChEBI" id="CHEBI:58349"/>
    </ligand>
</feature>
<comment type="subunit">
    <text evidence="7">Homodimer.</text>
</comment>
<proteinExistence type="inferred from homology"/>
<dbReference type="InterPro" id="IPR028939">
    <property type="entry name" value="P5C_Rdtase_cat_N"/>
</dbReference>
<dbReference type="CDD" id="cd01065">
    <property type="entry name" value="NAD_bind_Shikimate_DH"/>
    <property type="match status" value="1"/>
</dbReference>
<dbReference type="InterPro" id="IPR036291">
    <property type="entry name" value="NAD(P)-bd_dom_sf"/>
</dbReference>
<dbReference type="PANTHER" id="PTHR21089">
    <property type="entry name" value="SHIKIMATE DEHYDROGENASE"/>
    <property type="match status" value="1"/>
</dbReference>
<comment type="caution">
    <text evidence="7">Lacks conserved residue(s) required for the propagation of feature annotation.</text>
</comment>
<dbReference type="SUPFAM" id="SSF53223">
    <property type="entry name" value="Aminoacid dehydrogenase-like, N-terminal domain"/>
    <property type="match status" value="1"/>
</dbReference>
<dbReference type="GO" id="GO:0009423">
    <property type="term" value="P:chorismate biosynthetic process"/>
    <property type="evidence" value="ECO:0007669"/>
    <property type="project" value="UniProtKB-UniRule"/>
</dbReference>
<dbReference type="SUPFAM" id="SSF51735">
    <property type="entry name" value="NAD(P)-binding Rossmann-fold domains"/>
    <property type="match status" value="1"/>
</dbReference>
<keyword evidence="3 7" id="KW-0028">Amino-acid biosynthesis</keyword>
<dbReference type="Gene3D" id="3.40.50.720">
    <property type="entry name" value="NAD(P)-binding Rossmann-like Domain"/>
    <property type="match status" value="1"/>
</dbReference>
<dbReference type="HAMAP" id="MF_00222">
    <property type="entry name" value="Shikimate_DH_AroE"/>
    <property type="match status" value="1"/>
</dbReference>
<dbReference type="InterPro" id="IPR011342">
    <property type="entry name" value="Shikimate_DH"/>
</dbReference>
<keyword evidence="6 7" id="KW-0057">Aromatic amino acid biosynthesis</keyword>
<comment type="pathway">
    <text evidence="1 7">Metabolic intermediate biosynthesis; chorismate biosynthesis; chorismate from D-erythrose 4-phosphate and phosphoenolpyruvate: step 4/7.</text>
</comment>
<dbReference type="InterPro" id="IPR041121">
    <property type="entry name" value="SDH_C"/>
</dbReference>
<evidence type="ECO:0000313" key="11">
    <source>
        <dbReference type="EMBL" id="NMD98627.1"/>
    </source>
</evidence>
<feature type="binding site" evidence="7">
    <location>
        <position position="66"/>
    </location>
    <ligand>
        <name>shikimate</name>
        <dbReference type="ChEBI" id="CHEBI:36208"/>
    </ligand>
</feature>
<evidence type="ECO:0000259" key="10">
    <source>
        <dbReference type="Pfam" id="PF18317"/>
    </source>
</evidence>
<organism evidence="11 12">
    <name type="scientific">Selenomonas bovis</name>
    <dbReference type="NCBI Taxonomy" id="416586"/>
    <lineage>
        <taxon>Bacteria</taxon>
        <taxon>Bacillati</taxon>
        <taxon>Bacillota</taxon>
        <taxon>Negativicutes</taxon>
        <taxon>Selenomonadales</taxon>
        <taxon>Selenomonadaceae</taxon>
        <taxon>Selenomonas</taxon>
    </lineage>
</organism>
<feature type="binding site" evidence="7">
    <location>
        <position position="82"/>
    </location>
    <ligand>
        <name>NADP(+)</name>
        <dbReference type="ChEBI" id="CHEBI:58349"/>
    </ligand>
</feature>
<evidence type="ECO:0000256" key="3">
    <source>
        <dbReference type="ARBA" id="ARBA00022605"/>
    </source>
</evidence>
<evidence type="ECO:0000256" key="2">
    <source>
        <dbReference type="ARBA" id="ARBA00012962"/>
    </source>
</evidence>
<evidence type="ECO:0000259" key="8">
    <source>
        <dbReference type="Pfam" id="PF03807"/>
    </source>
</evidence>
<evidence type="ECO:0000256" key="6">
    <source>
        <dbReference type="ARBA" id="ARBA00023141"/>
    </source>
</evidence>
<dbReference type="EC" id="1.1.1.25" evidence="2 7"/>
<dbReference type="GO" id="GO:0050661">
    <property type="term" value="F:NADP binding"/>
    <property type="evidence" value="ECO:0007669"/>
    <property type="project" value="InterPro"/>
</dbReference>
<dbReference type="GO" id="GO:0005829">
    <property type="term" value="C:cytosol"/>
    <property type="evidence" value="ECO:0007669"/>
    <property type="project" value="TreeGrafter"/>
</dbReference>
<dbReference type="GO" id="GO:0008652">
    <property type="term" value="P:amino acid biosynthetic process"/>
    <property type="evidence" value="ECO:0007669"/>
    <property type="project" value="UniProtKB-KW"/>
</dbReference>
<dbReference type="EMBL" id="JABAFA010000008">
    <property type="protein sequence ID" value="NMD98627.1"/>
    <property type="molecule type" value="Genomic_DNA"/>
</dbReference>
<comment type="similarity">
    <text evidence="7">Belongs to the shikimate dehydrogenase family.</text>
</comment>
<feature type="binding site" evidence="7">
    <location>
        <begin position="130"/>
        <end position="134"/>
    </location>
    <ligand>
        <name>NADP(+)</name>
        <dbReference type="ChEBI" id="CHEBI:58349"/>
    </ligand>
</feature>
<evidence type="ECO:0000256" key="5">
    <source>
        <dbReference type="ARBA" id="ARBA00023002"/>
    </source>
</evidence>
<dbReference type="PANTHER" id="PTHR21089:SF1">
    <property type="entry name" value="BIFUNCTIONAL 3-DEHYDROQUINATE DEHYDRATASE_SHIKIMATE DEHYDROGENASE, CHLOROPLASTIC"/>
    <property type="match status" value="1"/>
</dbReference>
<evidence type="ECO:0000256" key="7">
    <source>
        <dbReference type="HAMAP-Rule" id="MF_00222"/>
    </source>
</evidence>
<comment type="catalytic activity">
    <reaction evidence="7">
        <text>shikimate + NADP(+) = 3-dehydroshikimate + NADPH + H(+)</text>
        <dbReference type="Rhea" id="RHEA:17737"/>
        <dbReference type="ChEBI" id="CHEBI:15378"/>
        <dbReference type="ChEBI" id="CHEBI:16630"/>
        <dbReference type="ChEBI" id="CHEBI:36208"/>
        <dbReference type="ChEBI" id="CHEBI:57783"/>
        <dbReference type="ChEBI" id="CHEBI:58349"/>
        <dbReference type="EC" id="1.1.1.25"/>
    </reaction>
</comment>
<feature type="binding site" evidence="7">
    <location>
        <position position="91"/>
    </location>
    <ligand>
        <name>shikimate</name>
        <dbReference type="ChEBI" id="CHEBI:36208"/>
    </ligand>
</feature>
<sequence length="290" mass="31317">MLTGKTGNLGVMGWPIAHSLSPAMQNAALVKAGIDYVYTALPVEPVHLAAAVAGLRALRFRGWNVTIPHKQAMIDLLDEIDEDAQIIGAVNTVVQENGRLMGFNTDVAGFLAGLAGAGFSLAQKRVVLLGAGGAARAVLWGLIKSGASRVAIGVRHPEKAEMLRQAFAPKASTLGTELAVYHWEEERFQAELAQTALLVNTTPLGMAPRTEAAPPIDWEQVHPEAFVYDIIYTPRQTRFLREAAAHGHPTRNGEDMLVGQGAVAFRLWFGQDPDRALMKETLRAQLTAQK</sequence>
<evidence type="ECO:0000256" key="4">
    <source>
        <dbReference type="ARBA" id="ARBA00022857"/>
    </source>
</evidence>
<dbReference type="FunFam" id="3.40.50.10860:FF:000004">
    <property type="entry name" value="Quinate/shikimate dehydrogenase"/>
    <property type="match status" value="1"/>
</dbReference>
<comment type="function">
    <text evidence="7">Involved in the biosynthesis of the chorismate, which leads to the biosynthesis of aromatic amino acids. Catalyzes the reversible NADPH linked reduction of 3-dehydroshikimate (DHSA) to yield shikimate (SA).</text>
</comment>
<dbReference type="UniPathway" id="UPA00053">
    <property type="reaction ID" value="UER00087"/>
</dbReference>
<feature type="binding site" evidence="7">
    <location>
        <position position="260"/>
    </location>
    <ligand>
        <name>shikimate</name>
        <dbReference type="ChEBI" id="CHEBI:36208"/>
    </ligand>
</feature>
<comment type="caution">
    <text evidence="11">The sequence shown here is derived from an EMBL/GenBank/DDBJ whole genome shotgun (WGS) entry which is preliminary data.</text>
</comment>
<dbReference type="NCBIfam" id="TIGR00507">
    <property type="entry name" value="aroE"/>
    <property type="match status" value="1"/>
</dbReference>
<dbReference type="InterPro" id="IPR022893">
    <property type="entry name" value="Shikimate_DH_fam"/>
</dbReference>
<reference evidence="11 12" key="1">
    <citation type="submission" date="2020-04" db="EMBL/GenBank/DDBJ databases">
        <authorList>
            <person name="Hitch T.C.A."/>
            <person name="Wylensek D."/>
            <person name="Clavel T."/>
        </authorList>
    </citation>
    <scope>NUCLEOTIDE SEQUENCE [LARGE SCALE GENOMIC DNA]</scope>
    <source>
        <strain evidence="11 12">PG-130-P53-12</strain>
    </source>
</reference>
<evidence type="ECO:0000313" key="12">
    <source>
        <dbReference type="Proteomes" id="UP000543804"/>
    </source>
</evidence>
<keyword evidence="5 7" id="KW-0560">Oxidoreductase</keyword>
<dbReference type="Proteomes" id="UP000543804">
    <property type="component" value="Unassembled WGS sequence"/>
</dbReference>
<feature type="domain" description="SDH C-terminal" evidence="10">
    <location>
        <begin position="253"/>
        <end position="283"/>
    </location>
</feature>